<sequence length="218" mass="24612">LPLILSLNTQSLYKMLSRQFSTVVLALCPLFGIIFGQPVRPFAGNEAYSVEHDVNEETGKWVFSVWADGYKEEGNPEPVDILLVSTQTKRLTVMKAMNGRDETKPRLKMRQVLKECWTMTGLKPSELKEVLGYRIENTDMQKAIADCRAGMSLQSGNSFEIASTETDTARKACWERLGKTIFSSAIRGAISDFDINKQLIQIKVDNGGNWDHVYYEFS</sequence>
<organism evidence="1 2">
    <name type="scientific">Colletotrichum incanum</name>
    <name type="common">Soybean anthracnose fungus</name>
    <dbReference type="NCBI Taxonomy" id="1573173"/>
    <lineage>
        <taxon>Eukaryota</taxon>
        <taxon>Fungi</taxon>
        <taxon>Dikarya</taxon>
        <taxon>Ascomycota</taxon>
        <taxon>Pezizomycotina</taxon>
        <taxon>Sordariomycetes</taxon>
        <taxon>Hypocreomycetidae</taxon>
        <taxon>Glomerellales</taxon>
        <taxon>Glomerellaceae</taxon>
        <taxon>Colletotrichum</taxon>
        <taxon>Colletotrichum spaethianum species complex</taxon>
    </lineage>
</organism>
<dbReference type="Proteomes" id="UP000076584">
    <property type="component" value="Unassembled WGS sequence"/>
</dbReference>
<keyword evidence="2" id="KW-1185">Reference proteome</keyword>
<name>A0A167AGL9_COLIC</name>
<evidence type="ECO:0000313" key="1">
    <source>
        <dbReference type="EMBL" id="KZL80120.1"/>
    </source>
</evidence>
<comment type="caution">
    <text evidence="1">The sequence shown here is derived from an EMBL/GenBank/DDBJ whole genome shotgun (WGS) entry which is preliminary data.</text>
</comment>
<feature type="non-terminal residue" evidence="1">
    <location>
        <position position="1"/>
    </location>
</feature>
<reference evidence="1 2" key="1">
    <citation type="submission" date="2015-06" db="EMBL/GenBank/DDBJ databases">
        <title>Survival trade-offs in plant roots during colonization by closely related pathogenic and mutualistic fungi.</title>
        <authorList>
            <person name="Hacquard S."/>
            <person name="Kracher B."/>
            <person name="Hiruma K."/>
            <person name="Weinman A."/>
            <person name="Muench P."/>
            <person name="Garrido Oter R."/>
            <person name="Ver Loren van Themaat E."/>
            <person name="Dallerey J.-F."/>
            <person name="Damm U."/>
            <person name="Henrissat B."/>
            <person name="Lespinet O."/>
            <person name="Thon M."/>
            <person name="Kemen E."/>
            <person name="McHardy A.C."/>
            <person name="Schulze-Lefert P."/>
            <person name="O'Connell R.J."/>
        </authorList>
    </citation>
    <scope>NUCLEOTIDE SEQUENCE [LARGE SCALE GENOMIC DNA]</scope>
    <source>
        <strain evidence="1 2">MAFF 238704</strain>
    </source>
</reference>
<accession>A0A167AGL9</accession>
<proteinExistence type="predicted"/>
<dbReference type="AlphaFoldDB" id="A0A167AGL9"/>
<gene>
    <name evidence="1" type="ORF">CI238_05397</name>
</gene>
<dbReference type="EMBL" id="LFIW01001979">
    <property type="protein sequence ID" value="KZL80120.1"/>
    <property type="molecule type" value="Genomic_DNA"/>
</dbReference>
<protein>
    <submittedName>
        <fullName evidence="1">Uncharacterized protein</fullName>
    </submittedName>
</protein>
<evidence type="ECO:0000313" key="2">
    <source>
        <dbReference type="Proteomes" id="UP000076584"/>
    </source>
</evidence>